<reference evidence="4 5" key="1">
    <citation type="submission" date="2018-02" db="EMBL/GenBank/DDBJ databases">
        <title>Novel Leptospira species isolated from soil and water in Japan.</title>
        <authorList>
            <person name="Nakao R."/>
            <person name="Masuzawa T."/>
        </authorList>
    </citation>
    <scope>NUCLEOTIDE SEQUENCE [LARGE SCALE GENOMIC DNA]</scope>
    <source>
        <strain evidence="4 5">YH101</strain>
    </source>
</reference>
<dbReference type="GO" id="GO:0016301">
    <property type="term" value="F:kinase activity"/>
    <property type="evidence" value="ECO:0007669"/>
    <property type="project" value="UniProtKB-KW"/>
</dbReference>
<dbReference type="SMART" id="SM00448">
    <property type="entry name" value="REC"/>
    <property type="match status" value="1"/>
</dbReference>
<protein>
    <submittedName>
        <fullName evidence="4">Integral membrane sensor hybrid histidine kinase</fullName>
    </submittedName>
</protein>
<keyword evidence="5" id="KW-1185">Reference proteome</keyword>
<evidence type="ECO:0000313" key="5">
    <source>
        <dbReference type="Proteomes" id="UP000245133"/>
    </source>
</evidence>
<sequence>MVDDDSINRKILAKPLLQHHYEVIEAVNGLDALSKVSEENPDMLLLDLMMPEMDGYSVLQHLRKTKSQVELPIILITAMHDSQDIVKGFHLGANDYLQKNFNKEELLARIESALQIKSFHSQLKERNNIIEKELDIARLIQINILPKKSPFLPGFVVSSLYVPMDKVGGDFFDYEEEEEYCDFLIADVSGHGVPGALLATVLKMSFQYAHTLKLSPTDTLKLMDQSVSERGALGMFATAMILRIFPKTGLVEYSNAGHHPLLLHRRTENIFLEFSTPGIPLGLNYELKRKPFLKSEFTLVPGDRLILCTDGILETTDGQGSDYDSLRWKDFLSENIECKTEVLPNLLLKDLYTFTPSANFNDDLALLVIDFDKKEL</sequence>
<dbReference type="AlphaFoldDB" id="A0A2P2E4T2"/>
<dbReference type="Proteomes" id="UP000245133">
    <property type="component" value="Unassembled WGS sequence"/>
</dbReference>
<dbReference type="PANTHER" id="PTHR43156">
    <property type="entry name" value="STAGE II SPORULATION PROTEIN E-RELATED"/>
    <property type="match status" value="1"/>
</dbReference>
<feature type="modified residue" description="4-aspartylphosphate" evidence="2">
    <location>
        <position position="47"/>
    </location>
</feature>
<keyword evidence="2" id="KW-0597">Phosphoprotein</keyword>
<feature type="domain" description="Response regulatory" evidence="3">
    <location>
        <begin position="1"/>
        <end position="114"/>
    </location>
</feature>
<dbReference type="SUPFAM" id="SSF81606">
    <property type="entry name" value="PP2C-like"/>
    <property type="match status" value="1"/>
</dbReference>
<dbReference type="Gene3D" id="3.60.40.10">
    <property type="entry name" value="PPM-type phosphatase domain"/>
    <property type="match status" value="1"/>
</dbReference>
<dbReference type="InterPro" id="IPR036457">
    <property type="entry name" value="PPM-type-like_dom_sf"/>
</dbReference>
<evidence type="ECO:0000256" key="1">
    <source>
        <dbReference type="ARBA" id="ARBA00022801"/>
    </source>
</evidence>
<keyword evidence="1" id="KW-0378">Hydrolase</keyword>
<organism evidence="4 5">
    <name type="scientific">Leptospira ryugenii</name>
    <dbReference type="NCBI Taxonomy" id="1917863"/>
    <lineage>
        <taxon>Bacteria</taxon>
        <taxon>Pseudomonadati</taxon>
        <taxon>Spirochaetota</taxon>
        <taxon>Spirochaetia</taxon>
        <taxon>Leptospirales</taxon>
        <taxon>Leptospiraceae</taxon>
        <taxon>Leptospira</taxon>
    </lineage>
</organism>
<evidence type="ECO:0000259" key="3">
    <source>
        <dbReference type="PROSITE" id="PS50110"/>
    </source>
</evidence>
<evidence type="ECO:0000256" key="2">
    <source>
        <dbReference type="PROSITE-ProRule" id="PRU00169"/>
    </source>
</evidence>
<keyword evidence="4" id="KW-0418">Kinase</keyword>
<dbReference type="GO" id="GO:0000160">
    <property type="term" value="P:phosphorelay signal transduction system"/>
    <property type="evidence" value="ECO:0007669"/>
    <property type="project" value="InterPro"/>
</dbReference>
<dbReference type="Pfam" id="PF00072">
    <property type="entry name" value="Response_reg"/>
    <property type="match status" value="1"/>
</dbReference>
<proteinExistence type="predicted"/>
<dbReference type="SMART" id="SM00331">
    <property type="entry name" value="PP2C_SIG"/>
    <property type="match status" value="1"/>
</dbReference>
<dbReference type="PROSITE" id="PS50110">
    <property type="entry name" value="RESPONSE_REGULATORY"/>
    <property type="match status" value="1"/>
</dbReference>
<accession>A0A2P2E4T2</accession>
<dbReference type="EMBL" id="BFBB01000009">
    <property type="protein sequence ID" value="GBF51890.1"/>
    <property type="molecule type" value="Genomic_DNA"/>
</dbReference>
<dbReference type="Gene3D" id="3.40.50.2300">
    <property type="match status" value="1"/>
</dbReference>
<dbReference type="InterPro" id="IPR011006">
    <property type="entry name" value="CheY-like_superfamily"/>
</dbReference>
<name>A0A2P2E4T2_9LEPT</name>
<dbReference type="InterPro" id="IPR052016">
    <property type="entry name" value="Bact_Sigma-Reg"/>
</dbReference>
<dbReference type="Pfam" id="PF07228">
    <property type="entry name" value="SpoIIE"/>
    <property type="match status" value="1"/>
</dbReference>
<dbReference type="InterPro" id="IPR001789">
    <property type="entry name" value="Sig_transdc_resp-reg_receiver"/>
</dbReference>
<dbReference type="InterPro" id="IPR001932">
    <property type="entry name" value="PPM-type_phosphatase-like_dom"/>
</dbReference>
<gene>
    <name evidence="4" type="ORF">LPTSP4_34280</name>
</gene>
<keyword evidence="4" id="KW-0808">Transferase</keyword>
<evidence type="ECO:0000313" key="4">
    <source>
        <dbReference type="EMBL" id="GBF51890.1"/>
    </source>
</evidence>
<comment type="caution">
    <text evidence="4">The sequence shown here is derived from an EMBL/GenBank/DDBJ whole genome shotgun (WGS) entry which is preliminary data.</text>
</comment>
<dbReference type="GO" id="GO:0016791">
    <property type="term" value="F:phosphatase activity"/>
    <property type="evidence" value="ECO:0007669"/>
    <property type="project" value="TreeGrafter"/>
</dbReference>
<dbReference type="PANTHER" id="PTHR43156:SF2">
    <property type="entry name" value="STAGE II SPORULATION PROTEIN E"/>
    <property type="match status" value="1"/>
</dbReference>
<dbReference type="SUPFAM" id="SSF52172">
    <property type="entry name" value="CheY-like"/>
    <property type="match status" value="1"/>
</dbReference>